<feature type="region of interest" description="Disordered" evidence="6">
    <location>
        <begin position="31"/>
        <end position="66"/>
    </location>
</feature>
<evidence type="ECO:0000256" key="6">
    <source>
        <dbReference type="SAM" id="MobiDB-lite"/>
    </source>
</evidence>
<dbReference type="Pfam" id="PF00082">
    <property type="entry name" value="Peptidase_S8"/>
    <property type="match status" value="1"/>
</dbReference>
<dbReference type="PANTHER" id="PTHR43806:SF11">
    <property type="entry name" value="CEREVISIN-RELATED"/>
    <property type="match status" value="1"/>
</dbReference>
<dbReference type="EMBL" id="BAAAQA010000017">
    <property type="protein sequence ID" value="GAA2117840.1"/>
    <property type="molecule type" value="Genomic_DNA"/>
</dbReference>
<feature type="domain" description="Peptidase S8/S53" evidence="9">
    <location>
        <begin position="90"/>
        <end position="357"/>
    </location>
</feature>
<protein>
    <recommendedName>
        <fullName evidence="9">Peptidase S8/S53 domain-containing protein</fullName>
    </recommendedName>
</protein>
<dbReference type="InterPro" id="IPR050131">
    <property type="entry name" value="Peptidase_S8_subtilisin-like"/>
</dbReference>
<feature type="region of interest" description="Disordered" evidence="6">
    <location>
        <begin position="108"/>
        <end position="164"/>
    </location>
</feature>
<dbReference type="InterPro" id="IPR015500">
    <property type="entry name" value="Peptidase_S8_subtilisin-rel"/>
</dbReference>
<dbReference type="PROSITE" id="PS51892">
    <property type="entry name" value="SUBTILASE"/>
    <property type="match status" value="1"/>
</dbReference>
<dbReference type="PRINTS" id="PR00723">
    <property type="entry name" value="SUBTILISIN"/>
</dbReference>
<proteinExistence type="inferred from homology"/>
<feature type="region of interest" description="Disordered" evidence="6">
    <location>
        <begin position="388"/>
        <end position="424"/>
    </location>
</feature>
<reference evidence="10 11" key="1">
    <citation type="journal article" date="2019" name="Int. J. Syst. Evol. Microbiol.">
        <title>The Global Catalogue of Microorganisms (GCM) 10K type strain sequencing project: providing services to taxonomists for standard genome sequencing and annotation.</title>
        <authorList>
            <consortium name="The Broad Institute Genomics Platform"/>
            <consortium name="The Broad Institute Genome Sequencing Center for Infectious Disease"/>
            <person name="Wu L."/>
            <person name="Ma J."/>
        </authorList>
    </citation>
    <scope>NUCLEOTIDE SEQUENCE [LARGE SCALE GENOMIC DNA]</scope>
    <source>
        <strain evidence="10 11">JCM 15914</strain>
    </source>
</reference>
<dbReference type="InterPro" id="IPR023827">
    <property type="entry name" value="Peptidase_S8_Asp-AS"/>
</dbReference>
<comment type="similarity">
    <text evidence="1 5">Belongs to the peptidase S8 family.</text>
</comment>
<keyword evidence="7" id="KW-1133">Transmembrane helix</keyword>
<dbReference type="InterPro" id="IPR022398">
    <property type="entry name" value="Peptidase_S8_His-AS"/>
</dbReference>
<dbReference type="PROSITE" id="PS00136">
    <property type="entry name" value="SUBTILASE_ASP"/>
    <property type="match status" value="1"/>
</dbReference>
<evidence type="ECO:0000256" key="4">
    <source>
        <dbReference type="ARBA" id="ARBA00022825"/>
    </source>
</evidence>
<feature type="transmembrane region" description="Helical" evidence="7">
    <location>
        <begin position="430"/>
        <end position="454"/>
    </location>
</feature>
<dbReference type="InterPro" id="IPR000209">
    <property type="entry name" value="Peptidase_S8/S53_dom"/>
</dbReference>
<dbReference type="Proteomes" id="UP001500166">
    <property type="component" value="Unassembled WGS sequence"/>
</dbReference>
<dbReference type="SUPFAM" id="SSF52743">
    <property type="entry name" value="Subtilisin-like"/>
    <property type="match status" value="1"/>
</dbReference>
<keyword evidence="7" id="KW-0812">Transmembrane</keyword>
<name>A0ABN2XZ08_9MICC</name>
<feature type="signal peptide" evidence="8">
    <location>
        <begin position="1"/>
        <end position="30"/>
    </location>
</feature>
<keyword evidence="4 5" id="KW-0720">Serine protease</keyword>
<feature type="chain" id="PRO_5045983859" description="Peptidase S8/S53 domain-containing protein" evidence="8">
    <location>
        <begin position="31"/>
        <end position="459"/>
    </location>
</feature>
<keyword evidence="7" id="KW-0472">Membrane</keyword>
<keyword evidence="11" id="KW-1185">Reference proteome</keyword>
<evidence type="ECO:0000259" key="9">
    <source>
        <dbReference type="Pfam" id="PF00082"/>
    </source>
</evidence>
<evidence type="ECO:0000313" key="10">
    <source>
        <dbReference type="EMBL" id="GAA2117840.1"/>
    </source>
</evidence>
<dbReference type="InterPro" id="IPR036852">
    <property type="entry name" value="Peptidase_S8/S53_dom_sf"/>
</dbReference>
<feature type="compositionally biased region" description="Basic and acidic residues" evidence="6">
    <location>
        <begin position="108"/>
        <end position="127"/>
    </location>
</feature>
<dbReference type="InterPro" id="IPR006311">
    <property type="entry name" value="TAT_signal"/>
</dbReference>
<dbReference type="RefSeq" id="WP_344224633.1">
    <property type="nucleotide sequence ID" value="NZ_BAAAQA010000017.1"/>
</dbReference>
<keyword evidence="8" id="KW-0732">Signal</keyword>
<dbReference type="PROSITE" id="PS00137">
    <property type="entry name" value="SUBTILASE_HIS"/>
    <property type="match status" value="1"/>
</dbReference>
<feature type="active site" description="Charge relay system" evidence="5">
    <location>
        <position position="309"/>
    </location>
</feature>
<keyword evidence="3 5" id="KW-0378">Hydrolase</keyword>
<dbReference type="Gene3D" id="3.40.50.200">
    <property type="entry name" value="Peptidase S8/S53 domain"/>
    <property type="match status" value="1"/>
</dbReference>
<dbReference type="PROSITE" id="PS51318">
    <property type="entry name" value="TAT"/>
    <property type="match status" value="1"/>
</dbReference>
<organism evidence="10 11">
    <name type="scientific">Kocuria atrinae</name>
    <dbReference type="NCBI Taxonomy" id="592377"/>
    <lineage>
        <taxon>Bacteria</taxon>
        <taxon>Bacillati</taxon>
        <taxon>Actinomycetota</taxon>
        <taxon>Actinomycetes</taxon>
        <taxon>Micrococcales</taxon>
        <taxon>Micrococcaceae</taxon>
        <taxon>Kocuria</taxon>
    </lineage>
</organism>
<evidence type="ECO:0000256" key="2">
    <source>
        <dbReference type="ARBA" id="ARBA00022670"/>
    </source>
</evidence>
<gene>
    <name evidence="10" type="ORF">GCM10009824_17530</name>
</gene>
<evidence type="ECO:0000313" key="11">
    <source>
        <dbReference type="Proteomes" id="UP001500166"/>
    </source>
</evidence>
<dbReference type="PANTHER" id="PTHR43806">
    <property type="entry name" value="PEPTIDASE S8"/>
    <property type="match status" value="1"/>
</dbReference>
<keyword evidence="2 5" id="KW-0645">Protease</keyword>
<evidence type="ECO:0000256" key="5">
    <source>
        <dbReference type="PROSITE-ProRule" id="PRU01240"/>
    </source>
</evidence>
<sequence length="459" mass="47083">MSVHAKRRRALSGAAAAALVLSFAAAPAVAMPDNEQPPGAPAPAPSIPVETPVAPPPPDGKVPVPVDSIRDREYWLDEYGVRDAWRESTGKGVKIAVIDTGVDADHQDLRDSVKDGTDVSGKGDGKGHRGLGSEPEHGTLVSSLAAGTGHGEENPDGPGKQSGVIGVAPEAEILPVSLWLGNEESGVKDVNEQIPDAVRWAVDNGADVINMSVGSDSTEWPQSWDSAFAYAEEKDVLVVAASGNRGSGLNQVGAPATIPGVLTVGGVNRAGQASWDSSSQGISIAVAGPSEDMVGAMPGDGYAEWSGSSATVPLVSGTAALIKAKNPDLSAAQIANQMIRTAHDAGEEGQDPFYGHGILDVKAAVEEDVPDVDENPLGSMKHWMSVHRPAAPEASDTASSPEATETPDTEQVTEEATPPVAQAPLNETGALPVVILAGFGLVVAGLTVAAVLHIRSMNR</sequence>
<evidence type="ECO:0000256" key="1">
    <source>
        <dbReference type="ARBA" id="ARBA00011073"/>
    </source>
</evidence>
<accession>A0ABN2XZ08</accession>
<feature type="active site" description="Charge relay system" evidence="5">
    <location>
        <position position="137"/>
    </location>
</feature>
<evidence type="ECO:0000256" key="7">
    <source>
        <dbReference type="SAM" id="Phobius"/>
    </source>
</evidence>
<comment type="caution">
    <text evidence="10">The sequence shown here is derived from an EMBL/GenBank/DDBJ whole genome shotgun (WGS) entry which is preliminary data.</text>
</comment>
<evidence type="ECO:0000256" key="3">
    <source>
        <dbReference type="ARBA" id="ARBA00022801"/>
    </source>
</evidence>
<evidence type="ECO:0000256" key="8">
    <source>
        <dbReference type="SAM" id="SignalP"/>
    </source>
</evidence>
<feature type="active site" description="Charge relay system" evidence="5">
    <location>
        <position position="99"/>
    </location>
</feature>